<name>A0A6S6U7F9_9BACT</name>
<protein>
    <submittedName>
        <fullName evidence="1">Uncharacterized protein</fullName>
    </submittedName>
</protein>
<dbReference type="AlphaFoldDB" id="A0A6S6U7F9"/>
<evidence type="ECO:0000313" key="1">
    <source>
        <dbReference type="EMBL" id="CAA6827618.1"/>
    </source>
</evidence>
<proteinExistence type="predicted"/>
<organism evidence="1">
    <name type="scientific">uncultured Aureispira sp</name>
    <dbReference type="NCBI Taxonomy" id="1331704"/>
    <lineage>
        <taxon>Bacteria</taxon>
        <taxon>Pseudomonadati</taxon>
        <taxon>Bacteroidota</taxon>
        <taxon>Saprospiria</taxon>
        <taxon>Saprospirales</taxon>
        <taxon>Saprospiraceae</taxon>
        <taxon>Aureispira</taxon>
        <taxon>environmental samples</taxon>
    </lineage>
</organism>
<feature type="non-terminal residue" evidence="1">
    <location>
        <position position="1"/>
    </location>
</feature>
<accession>A0A6S6U7F9</accession>
<reference evidence="1" key="1">
    <citation type="submission" date="2020-01" db="EMBL/GenBank/DDBJ databases">
        <authorList>
            <person name="Meier V. D."/>
            <person name="Meier V D."/>
        </authorList>
    </citation>
    <scope>NUCLEOTIDE SEQUENCE</scope>
    <source>
        <strain evidence="1">HLG_WM_MAG_10</strain>
    </source>
</reference>
<gene>
    <name evidence="1" type="ORF">HELGO_WM53201</name>
</gene>
<sequence>AKLKALQKELPNCNFDITNEQGISINLSESNN</sequence>
<dbReference type="EMBL" id="CACVAQ010000404">
    <property type="protein sequence ID" value="CAA6827618.1"/>
    <property type="molecule type" value="Genomic_DNA"/>
</dbReference>